<keyword evidence="3" id="KW-1185">Reference proteome</keyword>
<dbReference type="Proteomes" id="UP001488805">
    <property type="component" value="Unassembled WGS sequence"/>
</dbReference>
<proteinExistence type="predicted"/>
<protein>
    <submittedName>
        <fullName evidence="2">Uncharacterized protein</fullName>
    </submittedName>
</protein>
<name>A0AAW1DWI5_ZOAVI</name>
<gene>
    <name evidence="2" type="ORF">VZT92_025349</name>
</gene>
<evidence type="ECO:0000313" key="2">
    <source>
        <dbReference type="EMBL" id="KAK9514646.1"/>
    </source>
</evidence>
<dbReference type="AlphaFoldDB" id="A0AAW1DWI5"/>
<accession>A0AAW1DWI5</accession>
<feature type="compositionally biased region" description="Basic and acidic residues" evidence="1">
    <location>
        <begin position="37"/>
        <end position="56"/>
    </location>
</feature>
<comment type="caution">
    <text evidence="2">The sequence shown here is derived from an EMBL/GenBank/DDBJ whole genome shotgun (WGS) entry which is preliminary data.</text>
</comment>
<feature type="region of interest" description="Disordered" evidence="1">
    <location>
        <begin position="22"/>
        <end position="68"/>
    </location>
</feature>
<evidence type="ECO:0000256" key="1">
    <source>
        <dbReference type="SAM" id="MobiDB-lite"/>
    </source>
</evidence>
<evidence type="ECO:0000313" key="3">
    <source>
        <dbReference type="Proteomes" id="UP001488805"/>
    </source>
</evidence>
<organism evidence="2 3">
    <name type="scientific">Zoarces viviparus</name>
    <name type="common">Viviparous eelpout</name>
    <name type="synonym">Blennius viviparus</name>
    <dbReference type="NCBI Taxonomy" id="48416"/>
    <lineage>
        <taxon>Eukaryota</taxon>
        <taxon>Metazoa</taxon>
        <taxon>Chordata</taxon>
        <taxon>Craniata</taxon>
        <taxon>Vertebrata</taxon>
        <taxon>Euteleostomi</taxon>
        <taxon>Actinopterygii</taxon>
        <taxon>Neopterygii</taxon>
        <taxon>Teleostei</taxon>
        <taxon>Neoteleostei</taxon>
        <taxon>Acanthomorphata</taxon>
        <taxon>Eupercaria</taxon>
        <taxon>Perciformes</taxon>
        <taxon>Cottioidei</taxon>
        <taxon>Zoarcales</taxon>
        <taxon>Zoarcidae</taxon>
        <taxon>Zoarcinae</taxon>
        <taxon>Zoarces</taxon>
    </lineage>
</organism>
<sequence length="68" mass="7612">MTVCYLVGEVQLVGVVDQSAPEPEGQLTFQEPNGAVDEGRRNRNEEPLRELQHEGLRVLLNDTPDDHT</sequence>
<reference evidence="2 3" key="1">
    <citation type="journal article" date="2024" name="Genome Biol. Evol.">
        <title>Chromosome-level genome assembly of the viviparous eelpout Zoarces viviparus.</title>
        <authorList>
            <person name="Fuhrmann N."/>
            <person name="Brasseur M.V."/>
            <person name="Bakowski C.E."/>
            <person name="Podsiadlowski L."/>
            <person name="Prost S."/>
            <person name="Krehenwinkel H."/>
            <person name="Mayer C."/>
        </authorList>
    </citation>
    <scope>NUCLEOTIDE SEQUENCE [LARGE SCALE GENOMIC DNA]</scope>
    <source>
        <strain evidence="2">NO-MEL_2022_Ind0_liver</strain>
    </source>
</reference>
<dbReference type="EMBL" id="JBCEZU010000586">
    <property type="protein sequence ID" value="KAK9514646.1"/>
    <property type="molecule type" value="Genomic_DNA"/>
</dbReference>